<protein>
    <submittedName>
        <fullName evidence="2">Uncharacterized protein</fullName>
    </submittedName>
</protein>
<comment type="caution">
    <text evidence="2">The sequence shown here is derived from an EMBL/GenBank/DDBJ whole genome shotgun (WGS) entry which is preliminary data.</text>
</comment>
<evidence type="ECO:0000313" key="2">
    <source>
        <dbReference type="EMBL" id="CAA2976913.1"/>
    </source>
</evidence>
<dbReference type="Proteomes" id="UP000594638">
    <property type="component" value="Unassembled WGS sequence"/>
</dbReference>
<accession>A0A8S0RDT0</accession>
<reference evidence="2 3" key="1">
    <citation type="submission" date="2019-12" db="EMBL/GenBank/DDBJ databases">
        <authorList>
            <person name="Alioto T."/>
            <person name="Alioto T."/>
            <person name="Gomez Garrido J."/>
        </authorList>
    </citation>
    <scope>NUCLEOTIDE SEQUENCE [LARGE SCALE GENOMIC DNA]</scope>
</reference>
<feature type="non-terminal residue" evidence="2">
    <location>
        <position position="186"/>
    </location>
</feature>
<feature type="non-terminal residue" evidence="2">
    <location>
        <position position="1"/>
    </location>
</feature>
<feature type="compositionally biased region" description="Basic and acidic residues" evidence="1">
    <location>
        <begin position="114"/>
        <end position="123"/>
    </location>
</feature>
<dbReference type="EMBL" id="CACTIH010002625">
    <property type="protein sequence ID" value="CAA2976913.1"/>
    <property type="molecule type" value="Genomic_DNA"/>
</dbReference>
<gene>
    <name evidence="2" type="ORF">OLEA9_A055409</name>
</gene>
<feature type="compositionally biased region" description="Acidic residues" evidence="1">
    <location>
        <begin position="124"/>
        <end position="140"/>
    </location>
</feature>
<name>A0A8S0RDT0_OLEEU</name>
<keyword evidence="3" id="KW-1185">Reference proteome</keyword>
<evidence type="ECO:0000313" key="3">
    <source>
        <dbReference type="Proteomes" id="UP000594638"/>
    </source>
</evidence>
<dbReference type="AlphaFoldDB" id="A0A8S0RDT0"/>
<evidence type="ECO:0000256" key="1">
    <source>
        <dbReference type="SAM" id="MobiDB-lite"/>
    </source>
</evidence>
<sequence>LTAAPTDMPNTSANGPAQLTAARTDMASTSPDRSGHLVAAPIQSIRTSSFGLSPEDIRGYPKYVRDSKTVNKGRKRGETMIATDAPSMDEIRMKKKKAVSRLQTVKPKKLFKSKKIESKKNESSDSEIDEPEYMEMSDDPEDFSDLQELEILARDPEEGDYVIVKFKTGKALIHNVAKVISNRDVN</sequence>
<feature type="region of interest" description="Disordered" evidence="1">
    <location>
        <begin position="112"/>
        <end position="140"/>
    </location>
</feature>
<proteinExistence type="predicted"/>
<organism evidence="2 3">
    <name type="scientific">Olea europaea subsp. europaea</name>
    <dbReference type="NCBI Taxonomy" id="158383"/>
    <lineage>
        <taxon>Eukaryota</taxon>
        <taxon>Viridiplantae</taxon>
        <taxon>Streptophyta</taxon>
        <taxon>Embryophyta</taxon>
        <taxon>Tracheophyta</taxon>
        <taxon>Spermatophyta</taxon>
        <taxon>Magnoliopsida</taxon>
        <taxon>eudicotyledons</taxon>
        <taxon>Gunneridae</taxon>
        <taxon>Pentapetalae</taxon>
        <taxon>asterids</taxon>
        <taxon>lamiids</taxon>
        <taxon>Lamiales</taxon>
        <taxon>Oleaceae</taxon>
        <taxon>Oleeae</taxon>
        <taxon>Olea</taxon>
    </lineage>
</organism>